<evidence type="ECO:0000256" key="2">
    <source>
        <dbReference type="ARBA" id="ARBA00022448"/>
    </source>
</evidence>
<evidence type="ECO:0000256" key="5">
    <source>
        <dbReference type="SAM" id="SignalP"/>
    </source>
</evidence>
<keyword evidence="8" id="KW-1185">Reference proteome</keyword>
<dbReference type="Proteomes" id="UP000295063">
    <property type="component" value="Unassembled WGS sequence"/>
</dbReference>
<accession>A0A4R1Q1V2</accession>
<dbReference type="OrthoDB" id="9783240at2"/>
<dbReference type="EMBL" id="SLUI01000002">
    <property type="protein sequence ID" value="TCL39169.1"/>
    <property type="molecule type" value="Genomic_DNA"/>
</dbReference>
<keyword evidence="4" id="KW-0029">Amino-acid transport</keyword>
<name>A0A4R1Q1V2_9FIRM</name>
<dbReference type="InterPro" id="IPR000709">
    <property type="entry name" value="Leu_Ile_Val-bd"/>
</dbReference>
<evidence type="ECO:0000259" key="6">
    <source>
        <dbReference type="Pfam" id="PF13458"/>
    </source>
</evidence>
<dbReference type="PRINTS" id="PR00337">
    <property type="entry name" value="LEUILEVALBP"/>
</dbReference>
<protein>
    <submittedName>
        <fullName evidence="7">Branched-chain amino acid transport system substrate-binding protein</fullName>
    </submittedName>
</protein>
<dbReference type="PROSITE" id="PS51257">
    <property type="entry name" value="PROKAR_LIPOPROTEIN"/>
    <property type="match status" value="1"/>
</dbReference>
<gene>
    <name evidence="7" type="ORF">EV210_10278</name>
</gene>
<dbReference type="CDD" id="cd06347">
    <property type="entry name" value="PBP1_ABC_LivK_ligand_binding-like"/>
    <property type="match status" value="1"/>
</dbReference>
<dbReference type="InterPro" id="IPR028082">
    <property type="entry name" value="Peripla_BP_I"/>
</dbReference>
<dbReference type="Pfam" id="PF13458">
    <property type="entry name" value="Peripla_BP_6"/>
    <property type="match status" value="1"/>
</dbReference>
<dbReference type="SUPFAM" id="SSF53822">
    <property type="entry name" value="Periplasmic binding protein-like I"/>
    <property type="match status" value="1"/>
</dbReference>
<evidence type="ECO:0000256" key="1">
    <source>
        <dbReference type="ARBA" id="ARBA00010062"/>
    </source>
</evidence>
<dbReference type="RefSeq" id="WP_132075297.1">
    <property type="nucleotide sequence ID" value="NZ_DAIMLW010000020.1"/>
</dbReference>
<dbReference type="InterPro" id="IPR028081">
    <property type="entry name" value="Leu-bd"/>
</dbReference>
<evidence type="ECO:0000256" key="4">
    <source>
        <dbReference type="ARBA" id="ARBA00022970"/>
    </source>
</evidence>
<evidence type="ECO:0000313" key="7">
    <source>
        <dbReference type="EMBL" id="TCL39169.1"/>
    </source>
</evidence>
<dbReference type="Gene3D" id="3.40.50.2300">
    <property type="match status" value="2"/>
</dbReference>
<feature type="domain" description="Leucine-binding protein" evidence="6">
    <location>
        <begin position="37"/>
        <end position="382"/>
    </location>
</feature>
<proteinExistence type="inferred from homology"/>
<dbReference type="PANTHER" id="PTHR47151:SF2">
    <property type="entry name" value="AMINO ACID BINDING PROTEIN"/>
    <property type="match status" value="1"/>
</dbReference>
<organism evidence="7 8">
    <name type="scientific">Anaerospora hongkongensis</name>
    <dbReference type="NCBI Taxonomy" id="244830"/>
    <lineage>
        <taxon>Bacteria</taxon>
        <taxon>Bacillati</taxon>
        <taxon>Bacillota</taxon>
        <taxon>Negativicutes</taxon>
        <taxon>Selenomonadales</taxon>
        <taxon>Sporomusaceae</taxon>
        <taxon>Anaerospora</taxon>
    </lineage>
</organism>
<dbReference type="AlphaFoldDB" id="A0A4R1Q1V2"/>
<comment type="similarity">
    <text evidence="1">Belongs to the leucine-binding protein family.</text>
</comment>
<keyword evidence="3 5" id="KW-0732">Signal</keyword>
<sequence length="392" mass="41478">MFKKSLKVFSVGLITVMMSGLLAGCGGGSPASSSSDIKIGVIYELTGGTASFGTAAANGAKLAAKEINAKGGVLGKQIQMVVADNKSEPSESSNAMTKVISQDKVVAVTGFTVSSNAIAASTVAEDNKIPFVAAATTNPKVTLDEKTGKAKNYVFRVCFIDPFQGTVGANFILNTLKLQKAAIMVDNSSDYSKGLSKFFKEAYTKGNGTIVAEEAYLQKDQDFKTILVKIKGTNPDVIYVPGYYEEVGKIVKQARELGITAPFVGGDGWDSPKLVEIGTAAALNNTFMTNHYSVEDTSSASKAFVDAYKKEYGQVPDAMAVLGYDAMYVLIDAIKRANSAEPGKIRDALAATKEYPAVTGKISLNENHDAVKSAVILELKDGKQTYKSTVNP</sequence>
<feature type="chain" id="PRO_5039628961" evidence="5">
    <location>
        <begin position="24"/>
        <end position="392"/>
    </location>
</feature>
<feature type="signal peptide" evidence="5">
    <location>
        <begin position="1"/>
        <end position="23"/>
    </location>
</feature>
<evidence type="ECO:0000313" key="8">
    <source>
        <dbReference type="Proteomes" id="UP000295063"/>
    </source>
</evidence>
<dbReference type="PANTHER" id="PTHR47151">
    <property type="entry name" value="LEU/ILE/VAL-BINDING ABC TRANSPORTER SUBUNIT"/>
    <property type="match status" value="1"/>
</dbReference>
<dbReference type="GO" id="GO:0006865">
    <property type="term" value="P:amino acid transport"/>
    <property type="evidence" value="ECO:0007669"/>
    <property type="project" value="UniProtKB-KW"/>
</dbReference>
<reference evidence="7 8" key="1">
    <citation type="submission" date="2019-03" db="EMBL/GenBank/DDBJ databases">
        <title>Genomic Encyclopedia of Type Strains, Phase IV (KMG-IV): sequencing the most valuable type-strain genomes for metagenomic binning, comparative biology and taxonomic classification.</title>
        <authorList>
            <person name="Goeker M."/>
        </authorList>
    </citation>
    <scope>NUCLEOTIDE SEQUENCE [LARGE SCALE GENOMIC DNA]</scope>
    <source>
        <strain evidence="7 8">DSM 15969</strain>
    </source>
</reference>
<keyword evidence="2" id="KW-0813">Transport</keyword>
<evidence type="ECO:0000256" key="3">
    <source>
        <dbReference type="ARBA" id="ARBA00022729"/>
    </source>
</evidence>
<comment type="caution">
    <text evidence="7">The sequence shown here is derived from an EMBL/GenBank/DDBJ whole genome shotgun (WGS) entry which is preliminary data.</text>
</comment>